<keyword evidence="1" id="KW-0472">Membrane</keyword>
<name>A0ABV0ELT4_9ENTE</name>
<dbReference type="Proteomes" id="UP000664357">
    <property type="component" value="Unassembled WGS sequence"/>
</dbReference>
<feature type="transmembrane region" description="Helical" evidence="1">
    <location>
        <begin position="22"/>
        <end position="44"/>
    </location>
</feature>
<sequence>MDFLVSIAEHFTGLFQAGADQFTSFVGGMIPLIACLILFVNALIQFIGEDRVFGFMKKMTRFTILRYTIIPFMACFFLTNPMCYTFGTFLEEEYKAGFYDSTVSMLHPITGLFPHANSSELFVWLGVSGGFATVGNQSDLAIRFLLTGFVICLIRGIVTEQLARRFAARRSAEVSET</sequence>
<gene>
    <name evidence="2" type="ORF">JZO67_001549</name>
</gene>
<protein>
    <submittedName>
        <fullName evidence="2">PTS system, glucitol/sorbitol-specific IIC component</fullName>
    </submittedName>
</protein>
<comment type="caution">
    <text evidence="2">The sequence shown here is derived from an EMBL/GenBank/DDBJ whole genome shotgun (WGS) entry which is preliminary data.</text>
</comment>
<dbReference type="EMBL" id="JAFREL020000001">
    <property type="protein sequence ID" value="MEO1769598.1"/>
    <property type="molecule type" value="Genomic_DNA"/>
</dbReference>
<keyword evidence="1" id="KW-0812">Transmembrane</keyword>
<feature type="transmembrane region" description="Helical" evidence="1">
    <location>
        <begin position="140"/>
        <end position="158"/>
    </location>
</feature>
<dbReference type="Pfam" id="PF03608">
    <property type="entry name" value="EII-GUT"/>
    <property type="match status" value="1"/>
</dbReference>
<organism evidence="2 3">
    <name type="scientific">Candidatus Enterococcus ferrettii</name>
    <dbReference type="NCBI Taxonomy" id="2815324"/>
    <lineage>
        <taxon>Bacteria</taxon>
        <taxon>Bacillati</taxon>
        <taxon>Bacillota</taxon>
        <taxon>Bacilli</taxon>
        <taxon>Lactobacillales</taxon>
        <taxon>Enterococcaceae</taxon>
        <taxon>Enterococcus</taxon>
    </lineage>
</organism>
<accession>A0ABV0ELT4</accession>
<dbReference type="PANTHER" id="PTHR40399:SF1">
    <property type="entry name" value="PTS SYSTEM GLUCITOL_SORBITOL-SPECIFIC EIIC COMPONENT"/>
    <property type="match status" value="1"/>
</dbReference>
<dbReference type="InterPro" id="IPR004699">
    <property type="entry name" value="PTS_IID_sorb"/>
</dbReference>
<evidence type="ECO:0000313" key="2">
    <source>
        <dbReference type="EMBL" id="MEO1769598.1"/>
    </source>
</evidence>
<reference evidence="2 3" key="1">
    <citation type="submission" date="2021-03" db="EMBL/GenBank/DDBJ databases">
        <authorList>
            <person name="Gilmore M.S."/>
            <person name="Schwartzman J."/>
            <person name="Van Tyne D."/>
            <person name="Martin M."/>
            <person name="Earl A.M."/>
            <person name="Manson A.L."/>
            <person name="Straub T."/>
            <person name="Salamzade R."/>
            <person name="Saavedra J."/>
            <person name="Lebreton F."/>
            <person name="Prichula J."/>
            <person name="Schaufler K."/>
            <person name="Gaca A."/>
            <person name="Sgardioli B."/>
            <person name="Wagenaar J."/>
            <person name="Strong T."/>
        </authorList>
    </citation>
    <scope>NUCLEOTIDE SEQUENCE [LARGE SCALE GENOMIC DNA]</scope>
    <source>
        <strain evidence="2 3">665A</strain>
    </source>
</reference>
<evidence type="ECO:0000313" key="3">
    <source>
        <dbReference type="Proteomes" id="UP000664357"/>
    </source>
</evidence>
<dbReference type="PIRSF" id="PIRSF038321">
    <property type="entry name" value="PTS_glc_srb_IIC"/>
    <property type="match status" value="1"/>
</dbReference>
<keyword evidence="1" id="KW-1133">Transmembrane helix</keyword>
<evidence type="ECO:0000256" key="1">
    <source>
        <dbReference type="SAM" id="Phobius"/>
    </source>
</evidence>
<keyword evidence="3" id="KW-1185">Reference proteome</keyword>
<dbReference type="PANTHER" id="PTHR40399">
    <property type="entry name" value="PTS SYSTEM GLUCITOL/SORBITOL-SPECIFIC EIIC COMPONENT"/>
    <property type="match status" value="1"/>
</dbReference>
<reference evidence="2 3" key="2">
    <citation type="submission" date="2024-02" db="EMBL/GenBank/DDBJ databases">
        <title>The Genome Sequence of Enterococcus sp. DIV0159.</title>
        <authorList>
            <person name="Earl A."/>
            <person name="Manson A."/>
            <person name="Gilmore M."/>
            <person name="Sanders J."/>
            <person name="Shea T."/>
            <person name="Howe W."/>
            <person name="Livny J."/>
            <person name="Cuomo C."/>
            <person name="Neafsey D."/>
            <person name="Birren B."/>
        </authorList>
    </citation>
    <scope>NUCLEOTIDE SEQUENCE [LARGE SCALE GENOMIC DNA]</scope>
    <source>
        <strain evidence="2 3">665A</strain>
    </source>
</reference>
<proteinExistence type="predicted"/>
<dbReference type="RefSeq" id="WP_207700597.1">
    <property type="nucleotide sequence ID" value="NZ_JAFREL020000001.1"/>
</dbReference>
<feature type="transmembrane region" description="Helical" evidence="1">
    <location>
        <begin position="64"/>
        <end position="87"/>
    </location>
</feature>
<dbReference type="PROSITE" id="PS51107">
    <property type="entry name" value="PTS_EIIC_TYPE_5"/>
    <property type="match status" value="1"/>
</dbReference>